<reference evidence="1 2" key="1">
    <citation type="submission" date="2020-03" db="EMBL/GenBank/DDBJ databases">
        <title>Soil Listeria distribution.</title>
        <authorList>
            <person name="Liao J."/>
            <person name="Wiedmann M."/>
        </authorList>
    </citation>
    <scope>NUCLEOTIDE SEQUENCE [LARGE SCALE GENOMIC DNA]</scope>
    <source>
        <strain evidence="1 2">FSL L7-0435</strain>
    </source>
</reference>
<dbReference type="EMBL" id="JAARWW010000074">
    <property type="protein sequence ID" value="MBC2005602.1"/>
    <property type="molecule type" value="Genomic_DNA"/>
</dbReference>
<sequence length="205" mass="23516">PILGRGEILVEPIIKSGGGGNKPYPRSYSEAIKLVTSNLKKLEKDITKIPNEKRMNKIIITVRLHEDFLAKSYTPVTFFRNLNYENVGSRKWITSSGKESKLNFVKIDPDNLTNDIQSLANFDTQSFKDDLRKIEEINILETDETILGFEGSWKQGRVEFVLHPFEDTQLVLSKLFTLLDLSKAQQEKIRYKKYTNGPLFVSAFI</sequence>
<protein>
    <submittedName>
        <fullName evidence="1">Uncharacterized protein</fullName>
    </submittedName>
</protein>
<proteinExistence type="predicted"/>
<dbReference type="AlphaFoldDB" id="A0A842D487"/>
<name>A0A842D487_9LIST</name>
<comment type="caution">
    <text evidence="1">The sequence shown here is derived from an EMBL/GenBank/DDBJ whole genome shotgun (WGS) entry which is preliminary data.</text>
</comment>
<evidence type="ECO:0000313" key="2">
    <source>
        <dbReference type="Proteomes" id="UP000546806"/>
    </source>
</evidence>
<feature type="non-terminal residue" evidence="1">
    <location>
        <position position="1"/>
    </location>
</feature>
<organism evidence="1 2">
    <name type="scientific">Listeria booriae</name>
    <dbReference type="NCBI Taxonomy" id="1552123"/>
    <lineage>
        <taxon>Bacteria</taxon>
        <taxon>Bacillati</taxon>
        <taxon>Bacillota</taxon>
        <taxon>Bacilli</taxon>
        <taxon>Bacillales</taxon>
        <taxon>Listeriaceae</taxon>
        <taxon>Listeria</taxon>
    </lineage>
</organism>
<feature type="non-terminal residue" evidence="1">
    <location>
        <position position="205"/>
    </location>
</feature>
<evidence type="ECO:0000313" key="1">
    <source>
        <dbReference type="EMBL" id="MBC2005602.1"/>
    </source>
</evidence>
<accession>A0A842D487</accession>
<gene>
    <name evidence="1" type="ORF">HCA78_17730</name>
</gene>
<dbReference type="Proteomes" id="UP000546806">
    <property type="component" value="Unassembled WGS sequence"/>
</dbReference>